<proteinExistence type="inferred from homology"/>
<dbReference type="InterPro" id="IPR050134">
    <property type="entry name" value="NAD-dep_sirtuin_deacylases"/>
</dbReference>
<feature type="binding site" evidence="3 4">
    <location>
        <position position="125"/>
    </location>
    <ligand>
        <name>Zn(2+)</name>
        <dbReference type="ChEBI" id="CHEBI:29105"/>
    </ligand>
</feature>
<keyword evidence="3" id="KW-0963">Cytoplasm</keyword>
<dbReference type="GO" id="GO:0005737">
    <property type="term" value="C:cytoplasm"/>
    <property type="evidence" value="ECO:0007669"/>
    <property type="project" value="UniProtKB-SubCell"/>
</dbReference>
<comment type="subcellular location">
    <subcellularLocation>
        <location evidence="3">Cytoplasm</location>
    </subcellularLocation>
</comment>
<evidence type="ECO:0000313" key="7">
    <source>
        <dbReference type="Proteomes" id="UP000233491"/>
    </source>
</evidence>
<keyword evidence="2 3" id="KW-0520">NAD</keyword>
<keyword evidence="1" id="KW-0808">Transferase</keyword>
<dbReference type="EC" id="2.3.1.286" evidence="3"/>
<dbReference type="GO" id="GO:0036055">
    <property type="term" value="F:protein-succinyllysine desuccinylase activity"/>
    <property type="evidence" value="ECO:0007669"/>
    <property type="project" value="InterPro"/>
</dbReference>
<dbReference type="PROSITE" id="PS50305">
    <property type="entry name" value="SIRTUIN"/>
    <property type="match status" value="1"/>
</dbReference>
<comment type="caution">
    <text evidence="3">Lacks conserved residue(s) required for the propagation of feature annotation.</text>
</comment>
<dbReference type="GO" id="GO:0017136">
    <property type="term" value="F:histone deacetylase activity, NAD-dependent"/>
    <property type="evidence" value="ECO:0007669"/>
    <property type="project" value="TreeGrafter"/>
</dbReference>
<organism evidence="6 7">
    <name type="scientific">Pleomorphomonas diazotrophica</name>
    <dbReference type="NCBI Taxonomy" id="1166257"/>
    <lineage>
        <taxon>Bacteria</taxon>
        <taxon>Pseudomonadati</taxon>
        <taxon>Pseudomonadota</taxon>
        <taxon>Alphaproteobacteria</taxon>
        <taxon>Hyphomicrobiales</taxon>
        <taxon>Pleomorphomonadaceae</taxon>
        <taxon>Pleomorphomonas</taxon>
    </lineage>
</organism>
<dbReference type="OrthoDB" id="9800582at2"/>
<evidence type="ECO:0000256" key="3">
    <source>
        <dbReference type="HAMAP-Rule" id="MF_01121"/>
    </source>
</evidence>
<dbReference type="Proteomes" id="UP000233491">
    <property type="component" value="Unassembled WGS sequence"/>
</dbReference>
<evidence type="ECO:0000313" key="6">
    <source>
        <dbReference type="EMBL" id="PKR87690.1"/>
    </source>
</evidence>
<dbReference type="Pfam" id="PF02146">
    <property type="entry name" value="SIR2"/>
    <property type="match status" value="1"/>
</dbReference>
<dbReference type="HAMAP" id="MF_01121">
    <property type="entry name" value="Sirtuin_ClassIII"/>
    <property type="match status" value="1"/>
</dbReference>
<accession>A0A1I4TUN2</accession>
<sequence>MKDIEISAATSVVVLTGAGISQESGLDTFRDAGGIWARYDIDDVATPEGFRRNPPLVHDFYNTQRREAAVALPNRAHVALAELEKAWPGRFLLVTQNIDGLHEKAGSKALVHMHGTLDGFLCEACGRRGSWTGEMSTASACPLCGRSGGLRPDIVWFGEMPYFMPEIYRALGEADLFLSIGTSGTVYPAADFVREARLAGAVTVELNLEASRKGRGLFDLEIEGKAGDCVPAFVKDLLESRLSLP</sequence>
<evidence type="ECO:0000256" key="1">
    <source>
        <dbReference type="ARBA" id="ARBA00022679"/>
    </source>
</evidence>
<dbReference type="InterPro" id="IPR029035">
    <property type="entry name" value="DHS-like_NAD/FAD-binding_dom"/>
</dbReference>
<evidence type="ECO:0000259" key="5">
    <source>
        <dbReference type="PROSITE" id="PS50305"/>
    </source>
</evidence>
<dbReference type="RefSeq" id="WP_101290816.1">
    <property type="nucleotide sequence ID" value="NZ_FOUQ01000006.1"/>
</dbReference>
<keyword evidence="3 4" id="KW-0479">Metal-binding</keyword>
<dbReference type="InterPro" id="IPR027546">
    <property type="entry name" value="Sirtuin_class_III"/>
</dbReference>
<feature type="binding site" evidence="3">
    <location>
        <begin position="181"/>
        <end position="183"/>
    </location>
    <ligand>
        <name>NAD(+)</name>
        <dbReference type="ChEBI" id="CHEBI:57540"/>
    </ligand>
</feature>
<dbReference type="InterPro" id="IPR003000">
    <property type="entry name" value="Sirtuin"/>
</dbReference>
<dbReference type="EMBL" id="PJNW01000016">
    <property type="protein sequence ID" value="PKR87690.1"/>
    <property type="molecule type" value="Genomic_DNA"/>
</dbReference>
<gene>
    <name evidence="3" type="primary">cobB</name>
    <name evidence="6" type="ORF">CXZ10_18360</name>
</gene>
<comment type="caution">
    <text evidence="6">The sequence shown here is derived from an EMBL/GenBank/DDBJ whole genome shotgun (WGS) entry which is preliminary data.</text>
</comment>
<comment type="catalytic activity">
    <reaction evidence="3">
        <text>N(6)-acetyl-L-lysyl-[protein] + NAD(+) + H2O = 2''-O-acetyl-ADP-D-ribose + nicotinamide + L-lysyl-[protein]</text>
        <dbReference type="Rhea" id="RHEA:43636"/>
        <dbReference type="Rhea" id="RHEA-COMP:9752"/>
        <dbReference type="Rhea" id="RHEA-COMP:10731"/>
        <dbReference type="ChEBI" id="CHEBI:15377"/>
        <dbReference type="ChEBI" id="CHEBI:17154"/>
        <dbReference type="ChEBI" id="CHEBI:29969"/>
        <dbReference type="ChEBI" id="CHEBI:57540"/>
        <dbReference type="ChEBI" id="CHEBI:61930"/>
        <dbReference type="ChEBI" id="CHEBI:83767"/>
        <dbReference type="EC" id="2.3.1.286"/>
    </reaction>
</comment>
<reference evidence="6 7" key="1">
    <citation type="submission" date="2017-12" db="EMBL/GenBank/DDBJ databases">
        <title>Anaerobic carbon monoxide metabolism by Pleomorphomonas carboxyditropha sp. nov., a new mesophilic hydrogenogenic carboxidotroph.</title>
        <authorList>
            <person name="Esquivel-Elizondo S."/>
            <person name="Krajmalnik-Brown R."/>
        </authorList>
    </citation>
    <scope>NUCLEOTIDE SEQUENCE [LARGE SCALE GENOMIC DNA]</scope>
    <source>
        <strain evidence="6 7">R5-392</strain>
    </source>
</reference>
<evidence type="ECO:0000256" key="2">
    <source>
        <dbReference type="ARBA" id="ARBA00023027"/>
    </source>
</evidence>
<dbReference type="Gene3D" id="3.40.50.1220">
    <property type="entry name" value="TPP-binding domain"/>
    <property type="match status" value="1"/>
</dbReference>
<dbReference type="GO" id="GO:0036054">
    <property type="term" value="F:protein-malonyllysine demalonylase activity"/>
    <property type="evidence" value="ECO:0007669"/>
    <property type="project" value="InterPro"/>
</dbReference>
<dbReference type="InterPro" id="IPR026590">
    <property type="entry name" value="Ssirtuin_cat_dom"/>
</dbReference>
<dbReference type="CDD" id="cd01412">
    <property type="entry name" value="SIRT5_Af1_CobB"/>
    <property type="match status" value="1"/>
</dbReference>
<dbReference type="GO" id="GO:0008270">
    <property type="term" value="F:zinc ion binding"/>
    <property type="evidence" value="ECO:0007669"/>
    <property type="project" value="UniProtKB-UniRule"/>
</dbReference>
<comment type="function">
    <text evidence="3">NAD-dependent protein deacetylase which modulates the activities of several proteins which are inactive in their acetylated form.</text>
</comment>
<feature type="binding site" evidence="3">
    <location>
        <position position="226"/>
    </location>
    <ligand>
        <name>NAD(+)</name>
        <dbReference type="ChEBI" id="CHEBI:57540"/>
    </ligand>
</feature>
<feature type="domain" description="Deacetylase sirtuin-type" evidence="5">
    <location>
        <begin position="1"/>
        <end position="241"/>
    </location>
</feature>
<keyword evidence="7" id="KW-1185">Reference proteome</keyword>
<protein>
    <recommendedName>
        <fullName evidence="3">NAD-dependent protein deacylase</fullName>
        <ecNumber evidence="3">2.3.1.286</ecNumber>
    </recommendedName>
    <alternativeName>
        <fullName evidence="3">Regulatory protein SIR2 homolog</fullName>
    </alternativeName>
</protein>
<dbReference type="PANTHER" id="PTHR11085:SF4">
    <property type="entry name" value="NAD-DEPENDENT PROTEIN DEACYLASE"/>
    <property type="match status" value="1"/>
</dbReference>
<dbReference type="SUPFAM" id="SSF52467">
    <property type="entry name" value="DHS-like NAD/FAD-binding domain"/>
    <property type="match status" value="1"/>
</dbReference>
<comment type="similarity">
    <text evidence="3">Belongs to the sirtuin family. Class III subfamily.</text>
</comment>
<feature type="binding site" evidence="3 4">
    <location>
        <position position="144"/>
    </location>
    <ligand>
        <name>Zn(2+)</name>
        <dbReference type="ChEBI" id="CHEBI:29105"/>
    </ligand>
</feature>
<feature type="binding site" evidence="3 4">
    <location>
        <position position="122"/>
    </location>
    <ligand>
        <name>Zn(2+)</name>
        <dbReference type="ChEBI" id="CHEBI:29105"/>
    </ligand>
</feature>
<feature type="binding site" evidence="3 4">
    <location>
        <position position="141"/>
    </location>
    <ligand>
        <name>Zn(2+)</name>
        <dbReference type="ChEBI" id="CHEBI:29105"/>
    </ligand>
</feature>
<feature type="active site" description="Proton acceptor" evidence="3 4">
    <location>
        <position position="114"/>
    </location>
</feature>
<dbReference type="Gene3D" id="3.30.1600.10">
    <property type="entry name" value="SIR2/SIRT2 'Small Domain"/>
    <property type="match status" value="1"/>
</dbReference>
<dbReference type="AlphaFoldDB" id="A0A1I4TUN2"/>
<name>A0A1I4TUN2_9HYPH</name>
<feature type="binding site" evidence="3">
    <location>
        <begin position="96"/>
        <end position="99"/>
    </location>
    <ligand>
        <name>NAD(+)</name>
        <dbReference type="ChEBI" id="CHEBI:57540"/>
    </ligand>
</feature>
<dbReference type="PANTHER" id="PTHR11085">
    <property type="entry name" value="NAD-DEPENDENT PROTEIN DEACYLASE SIRTUIN-5, MITOCHONDRIAL-RELATED"/>
    <property type="match status" value="1"/>
</dbReference>
<dbReference type="GO" id="GO:0070403">
    <property type="term" value="F:NAD+ binding"/>
    <property type="evidence" value="ECO:0007669"/>
    <property type="project" value="UniProtKB-UniRule"/>
</dbReference>
<keyword evidence="3 4" id="KW-0862">Zinc</keyword>
<dbReference type="InterPro" id="IPR026591">
    <property type="entry name" value="Sirtuin_cat_small_dom_sf"/>
</dbReference>
<comment type="cofactor">
    <cofactor evidence="3">
        <name>Zn(2+)</name>
        <dbReference type="ChEBI" id="CHEBI:29105"/>
    </cofactor>
    <text evidence="3">Binds 1 zinc ion per subunit.</text>
</comment>
<evidence type="ECO:0000256" key="4">
    <source>
        <dbReference type="PROSITE-ProRule" id="PRU00236"/>
    </source>
</evidence>